<dbReference type="PROSITE" id="PS50850">
    <property type="entry name" value="MFS"/>
    <property type="match status" value="1"/>
</dbReference>
<evidence type="ECO:0000256" key="6">
    <source>
        <dbReference type="ARBA" id="ARBA00023136"/>
    </source>
</evidence>
<keyword evidence="6 7" id="KW-0472">Membrane</keyword>
<feature type="transmembrane region" description="Helical" evidence="7">
    <location>
        <begin position="374"/>
        <end position="400"/>
    </location>
</feature>
<feature type="transmembrane region" description="Helical" evidence="7">
    <location>
        <begin position="449"/>
        <end position="471"/>
    </location>
</feature>
<dbReference type="InterPro" id="IPR020846">
    <property type="entry name" value="MFS_dom"/>
</dbReference>
<evidence type="ECO:0000256" key="2">
    <source>
        <dbReference type="ARBA" id="ARBA00022448"/>
    </source>
</evidence>
<dbReference type="GO" id="GO:0005886">
    <property type="term" value="C:plasma membrane"/>
    <property type="evidence" value="ECO:0007669"/>
    <property type="project" value="UniProtKB-SubCell"/>
</dbReference>
<keyword evidence="2" id="KW-0813">Transport</keyword>
<dbReference type="PANTHER" id="PTHR42718">
    <property type="entry name" value="MAJOR FACILITATOR SUPERFAMILY MULTIDRUG TRANSPORTER MFSC"/>
    <property type="match status" value="1"/>
</dbReference>
<dbReference type="Gene3D" id="1.20.1720.10">
    <property type="entry name" value="Multidrug resistance protein D"/>
    <property type="match status" value="1"/>
</dbReference>
<gene>
    <name evidence="9" type="ORF">GB883_01810</name>
</gene>
<dbReference type="RefSeq" id="WP_152200610.1">
    <property type="nucleotide sequence ID" value="NZ_VUKF01000004.1"/>
</dbReference>
<feature type="transmembrane region" description="Helical" evidence="7">
    <location>
        <begin position="60"/>
        <end position="80"/>
    </location>
</feature>
<feature type="transmembrane region" description="Helical" evidence="7">
    <location>
        <begin position="281"/>
        <end position="304"/>
    </location>
</feature>
<feature type="transmembrane region" description="Helical" evidence="7">
    <location>
        <begin position="25"/>
        <end position="48"/>
    </location>
</feature>
<evidence type="ECO:0000256" key="3">
    <source>
        <dbReference type="ARBA" id="ARBA00022475"/>
    </source>
</evidence>
<keyword evidence="4 7" id="KW-0812">Transmembrane</keyword>
<dbReference type="InterPro" id="IPR005829">
    <property type="entry name" value="Sugar_transporter_CS"/>
</dbReference>
<dbReference type="SUPFAM" id="SSF103473">
    <property type="entry name" value="MFS general substrate transporter"/>
    <property type="match status" value="1"/>
</dbReference>
<feature type="transmembrane region" description="Helical" evidence="7">
    <location>
        <begin position="92"/>
        <end position="110"/>
    </location>
</feature>
<organism evidence="9 10">
    <name type="scientific">Georgenia thermotolerans</name>
    <dbReference type="NCBI Taxonomy" id="527326"/>
    <lineage>
        <taxon>Bacteria</taxon>
        <taxon>Bacillati</taxon>
        <taxon>Actinomycetota</taxon>
        <taxon>Actinomycetes</taxon>
        <taxon>Micrococcales</taxon>
        <taxon>Bogoriellaceae</taxon>
        <taxon>Georgenia</taxon>
    </lineage>
</organism>
<evidence type="ECO:0000256" key="4">
    <source>
        <dbReference type="ARBA" id="ARBA00022692"/>
    </source>
</evidence>
<feature type="transmembrane region" description="Helical" evidence="7">
    <location>
        <begin position="178"/>
        <end position="199"/>
    </location>
</feature>
<dbReference type="AlphaFoldDB" id="A0A7J5UU51"/>
<feature type="transmembrane region" description="Helical" evidence="7">
    <location>
        <begin position="154"/>
        <end position="172"/>
    </location>
</feature>
<feature type="transmembrane region" description="Helical" evidence="7">
    <location>
        <begin position="237"/>
        <end position="260"/>
    </location>
</feature>
<proteinExistence type="predicted"/>
<dbReference type="PRINTS" id="PR01036">
    <property type="entry name" value="TCRTETB"/>
</dbReference>
<accession>A0A7J5UU51</accession>
<reference evidence="9 10" key="1">
    <citation type="submission" date="2019-10" db="EMBL/GenBank/DDBJ databases">
        <title>Georgenia wutianyii sp. nov. and Georgenia yuyongxinii sp. nov. isolated from plateau pika (Ochotona curzoniae) in the Qinghai-Tibet plateau of China.</title>
        <authorList>
            <person name="Tian Z."/>
        </authorList>
    </citation>
    <scope>NUCLEOTIDE SEQUENCE [LARGE SCALE GENOMIC DNA]</scope>
    <source>
        <strain evidence="9 10">DSM 21501</strain>
    </source>
</reference>
<feature type="transmembrane region" description="Helical" evidence="7">
    <location>
        <begin position="346"/>
        <end position="362"/>
    </location>
</feature>
<dbReference type="GO" id="GO:0022857">
    <property type="term" value="F:transmembrane transporter activity"/>
    <property type="evidence" value="ECO:0007669"/>
    <property type="project" value="InterPro"/>
</dbReference>
<comment type="caution">
    <text evidence="9">The sequence shown here is derived from an EMBL/GenBank/DDBJ whole genome shotgun (WGS) entry which is preliminary data.</text>
</comment>
<evidence type="ECO:0000256" key="1">
    <source>
        <dbReference type="ARBA" id="ARBA00004651"/>
    </source>
</evidence>
<keyword evidence="5 7" id="KW-1133">Transmembrane helix</keyword>
<dbReference type="Gene3D" id="1.20.1250.20">
    <property type="entry name" value="MFS general substrate transporter like domains"/>
    <property type="match status" value="1"/>
</dbReference>
<feature type="transmembrane region" description="Helical" evidence="7">
    <location>
        <begin position="211"/>
        <end position="231"/>
    </location>
</feature>
<protein>
    <submittedName>
        <fullName evidence="9">MFS transporter</fullName>
    </submittedName>
</protein>
<dbReference type="PROSITE" id="PS00216">
    <property type="entry name" value="SUGAR_TRANSPORT_1"/>
    <property type="match status" value="1"/>
</dbReference>
<dbReference type="InterPro" id="IPR011701">
    <property type="entry name" value="MFS"/>
</dbReference>
<feature type="transmembrane region" description="Helical" evidence="7">
    <location>
        <begin position="122"/>
        <end position="142"/>
    </location>
</feature>
<comment type="subcellular location">
    <subcellularLocation>
        <location evidence="1">Cell membrane</location>
        <topology evidence="1">Multi-pass membrane protein</topology>
    </subcellularLocation>
</comment>
<evidence type="ECO:0000259" key="8">
    <source>
        <dbReference type="PROSITE" id="PS50850"/>
    </source>
</evidence>
<sequence>MSALTARPAAPAVAGTTGGSLRRRAALAVLVSAQFVVMLDTSIVNVALPSVQHDLGLSAAGLAWVVNAYVLTFGALLLLAGRAADVVGRRRMFLAGSAVFTAGTLLAGLAPGEGVLVAARVVQGAGAAALSPAAMSLLLVMFPGGQRARAMSAWGAASTLGGATGVVAGGLVTGTLGWSWVFFVSVPVTLAGLVLAPRLLDGTRGGARRRFDALGAATITGAVLALIRAALAVPEQGWASTTVLSSAALAAVLLAAFVLVERVVADPLVPLELFRSRTVSLGVALGVLGGAARATTFVLVALYLQQALGMAPAVAGLAMVPTSLAGFAVSLALLPRVLRALGPRRSMVVGLVVLAAGHLWLARSPVEALYAVDVLPALLLVATGVALSFTPTTMVIAAGVPAPHTGLASGLAGSGTQVGAALGLAAFTAVATAAGGVGAGPAAGLSAPGFAAAFTAAAVVALVTAALAVALPRR</sequence>
<dbReference type="InterPro" id="IPR036259">
    <property type="entry name" value="MFS_trans_sf"/>
</dbReference>
<evidence type="ECO:0000256" key="7">
    <source>
        <dbReference type="SAM" id="Phobius"/>
    </source>
</evidence>
<feature type="domain" description="Major facilitator superfamily (MFS) profile" evidence="8">
    <location>
        <begin position="26"/>
        <end position="474"/>
    </location>
</feature>
<dbReference type="Pfam" id="PF07690">
    <property type="entry name" value="MFS_1"/>
    <property type="match status" value="1"/>
</dbReference>
<dbReference type="CDD" id="cd17321">
    <property type="entry name" value="MFS_MMR_MDR_like"/>
    <property type="match status" value="1"/>
</dbReference>
<feature type="transmembrane region" description="Helical" evidence="7">
    <location>
        <begin position="310"/>
        <end position="334"/>
    </location>
</feature>
<evidence type="ECO:0000256" key="5">
    <source>
        <dbReference type="ARBA" id="ARBA00022989"/>
    </source>
</evidence>
<keyword evidence="3" id="KW-1003">Cell membrane</keyword>
<evidence type="ECO:0000313" key="10">
    <source>
        <dbReference type="Proteomes" id="UP000451860"/>
    </source>
</evidence>
<dbReference type="OrthoDB" id="3218494at2"/>
<dbReference type="EMBL" id="WHJE01000004">
    <property type="protein sequence ID" value="KAE8765819.1"/>
    <property type="molecule type" value="Genomic_DNA"/>
</dbReference>
<dbReference type="PANTHER" id="PTHR42718:SF46">
    <property type="entry name" value="BLR6921 PROTEIN"/>
    <property type="match status" value="1"/>
</dbReference>
<keyword evidence="10" id="KW-1185">Reference proteome</keyword>
<evidence type="ECO:0000313" key="9">
    <source>
        <dbReference type="EMBL" id="KAE8765819.1"/>
    </source>
</evidence>
<dbReference type="Proteomes" id="UP000451860">
    <property type="component" value="Unassembled WGS sequence"/>
</dbReference>
<name>A0A7J5UU51_9MICO</name>